<dbReference type="AlphaFoldDB" id="A0A914RC02"/>
<dbReference type="Gene3D" id="3.30.710.10">
    <property type="entry name" value="Potassium Channel Kv1.1, Chain A"/>
    <property type="match status" value="1"/>
</dbReference>
<dbReference type="SUPFAM" id="SSF54695">
    <property type="entry name" value="POZ domain"/>
    <property type="match status" value="1"/>
</dbReference>
<dbReference type="Gene3D" id="2.60.210.10">
    <property type="entry name" value="Apoptosis, Tumor Necrosis Factor Receptor Associated Protein 2, Chain A"/>
    <property type="match status" value="2"/>
</dbReference>
<reference evidence="3" key="1">
    <citation type="submission" date="2022-11" db="UniProtKB">
        <authorList>
            <consortium name="WormBaseParasite"/>
        </authorList>
    </citation>
    <scope>IDENTIFICATION</scope>
</reference>
<dbReference type="Pfam" id="PF00651">
    <property type="entry name" value="BTB"/>
    <property type="match status" value="1"/>
</dbReference>
<dbReference type="PANTHER" id="PTHR24413">
    <property type="entry name" value="SPECKLE-TYPE POZ PROTEIN"/>
    <property type="match status" value="1"/>
</dbReference>
<evidence type="ECO:0000313" key="3">
    <source>
        <dbReference type="WBParaSite" id="PDA_v2.g9157.t1"/>
    </source>
</evidence>
<dbReference type="CDD" id="cd18186">
    <property type="entry name" value="BTB_POZ_ZBTB_KLHL-like"/>
    <property type="match status" value="1"/>
</dbReference>
<dbReference type="SUPFAM" id="SSF49599">
    <property type="entry name" value="TRAF domain-like"/>
    <property type="match status" value="2"/>
</dbReference>
<evidence type="ECO:0000259" key="1">
    <source>
        <dbReference type="PROSITE" id="PS50097"/>
    </source>
</evidence>
<dbReference type="WBParaSite" id="PDA_v2.g9157.t1">
    <property type="protein sequence ID" value="PDA_v2.g9157.t1"/>
    <property type="gene ID" value="PDA_v2.g9157"/>
</dbReference>
<dbReference type="InterPro" id="IPR011333">
    <property type="entry name" value="SKP1/BTB/POZ_sf"/>
</dbReference>
<dbReference type="InterPro" id="IPR000210">
    <property type="entry name" value="BTB/POZ_dom"/>
</dbReference>
<feature type="domain" description="BTB" evidence="1">
    <location>
        <begin position="306"/>
        <end position="366"/>
    </location>
</feature>
<accession>A0A914RC02</accession>
<protein>
    <submittedName>
        <fullName evidence="3">BTB domain-containing protein</fullName>
    </submittedName>
</protein>
<dbReference type="InterPro" id="IPR008974">
    <property type="entry name" value="TRAF-like"/>
</dbReference>
<proteinExistence type="predicted"/>
<dbReference type="Proteomes" id="UP000887578">
    <property type="component" value="Unplaced"/>
</dbReference>
<dbReference type="PROSITE" id="PS50097">
    <property type="entry name" value="BTB"/>
    <property type="match status" value="1"/>
</dbReference>
<organism evidence="2 3">
    <name type="scientific">Panagrolaimus davidi</name>
    <dbReference type="NCBI Taxonomy" id="227884"/>
    <lineage>
        <taxon>Eukaryota</taxon>
        <taxon>Metazoa</taxon>
        <taxon>Ecdysozoa</taxon>
        <taxon>Nematoda</taxon>
        <taxon>Chromadorea</taxon>
        <taxon>Rhabditida</taxon>
        <taxon>Tylenchina</taxon>
        <taxon>Panagrolaimomorpha</taxon>
        <taxon>Panagrolaimoidea</taxon>
        <taxon>Panagrolaimidae</taxon>
        <taxon>Panagrolaimus</taxon>
    </lineage>
</organism>
<evidence type="ECO:0000313" key="2">
    <source>
        <dbReference type="Proteomes" id="UP000887578"/>
    </source>
</evidence>
<name>A0A914RC02_9BILA</name>
<dbReference type="SMART" id="SM00225">
    <property type="entry name" value="BTB"/>
    <property type="match status" value="1"/>
</dbReference>
<keyword evidence="2" id="KW-1185">Reference proteome</keyword>
<sequence>MEYSSNEIICPFNTEWKFQKIDLMELKDSKDGFLKGKCFYAFNIPGLQYYIQIYPNGDEEDCLGEVWAFLQIICPDGRKITCECTLFIESTNFSSTLNHIYQYESGYGSMLCEADEFFDSKSKYFIDGEINIKVNGKFKCERSSNSMILQPISMQWKITEKDLKAKMKDTDFIRSKTIKIPKFSSEAQYSICIFPNELDEEDQSKVGLFLEVGLDYYEEEIEAFFDFSIDSVNFNHNFEHTFEEEFSDKGTYLCSTEDFFNPSKRYIVNGIFTINLNGILMKKNSNLMVLKCFGLISKASEKKREKDFTIFVGDKEIKVHKQVLKDASPAFAGMLQSGMKESIENKMIIKDFPFNTVEIAIKLFYNINILRKFTIENLLLLYQFAEKYEIKCIMNRVEFHLIKQLSPANVCQLYKFSQDFRITKLNQRCINYLIQCSKKSIAVYALDSIEKETLGTIFLNTCRFDGNS</sequence>